<dbReference type="InterPro" id="IPR010989">
    <property type="entry name" value="SNARE"/>
</dbReference>
<evidence type="ECO:0000313" key="11">
    <source>
        <dbReference type="EMBL" id="KAJ3425033.1"/>
    </source>
</evidence>
<dbReference type="GO" id="GO:0031201">
    <property type="term" value="C:SNARE complex"/>
    <property type="evidence" value="ECO:0007669"/>
    <property type="project" value="TreeGrafter"/>
</dbReference>
<dbReference type="GO" id="GO:0005484">
    <property type="term" value="F:SNAP receptor activity"/>
    <property type="evidence" value="ECO:0007669"/>
    <property type="project" value="TreeGrafter"/>
</dbReference>
<keyword evidence="7 9" id="KW-0472">Membrane</keyword>
<feature type="transmembrane region" description="Helical" evidence="9">
    <location>
        <begin position="204"/>
        <end position="225"/>
    </location>
</feature>
<keyword evidence="5" id="KW-0333">Golgi apparatus</keyword>
<reference evidence="11" key="1">
    <citation type="submission" date="2022-08" db="EMBL/GenBank/DDBJ databases">
        <title>Novel sulphate-reducing endosymbionts in the free-living metamonad Anaeramoeba.</title>
        <authorList>
            <person name="Jerlstrom-Hultqvist J."/>
            <person name="Cepicka I."/>
            <person name="Gallot-Lavallee L."/>
            <person name="Salas-Leiva D."/>
            <person name="Curtis B.A."/>
            <person name="Zahonova K."/>
            <person name="Pipaliya S."/>
            <person name="Dacks J."/>
            <person name="Roger A.J."/>
        </authorList>
    </citation>
    <scope>NUCLEOTIDE SEQUENCE</scope>
    <source>
        <strain evidence="11">Busselton2</strain>
    </source>
</reference>
<evidence type="ECO:0000256" key="6">
    <source>
        <dbReference type="ARBA" id="ARBA00023054"/>
    </source>
</evidence>
<evidence type="ECO:0000256" key="8">
    <source>
        <dbReference type="SAM" id="Coils"/>
    </source>
</evidence>
<comment type="similarity">
    <text evidence="2">Belongs to the syntaxin family.</text>
</comment>
<dbReference type="Proteomes" id="UP001146793">
    <property type="component" value="Unassembled WGS sequence"/>
</dbReference>
<evidence type="ECO:0000256" key="3">
    <source>
        <dbReference type="ARBA" id="ARBA00022448"/>
    </source>
</evidence>
<feature type="coiled-coil region" evidence="8">
    <location>
        <begin position="12"/>
        <end position="67"/>
    </location>
</feature>
<evidence type="ECO:0000256" key="1">
    <source>
        <dbReference type="ARBA" id="ARBA00004409"/>
    </source>
</evidence>
<dbReference type="PANTHER" id="PTHR19957">
    <property type="entry name" value="SYNTAXIN"/>
    <property type="match status" value="1"/>
</dbReference>
<dbReference type="AlphaFoldDB" id="A0AAV7Y5J5"/>
<keyword evidence="9" id="KW-1133">Transmembrane helix</keyword>
<dbReference type="EMBL" id="JANTQA010000070">
    <property type="protein sequence ID" value="KAJ3425033.1"/>
    <property type="molecule type" value="Genomic_DNA"/>
</dbReference>
<gene>
    <name evidence="11" type="ORF">M0812_27465</name>
</gene>
<dbReference type="InterPro" id="IPR015260">
    <property type="entry name" value="Syntaxin-6/10/61_N"/>
</dbReference>
<dbReference type="SMART" id="SM00397">
    <property type="entry name" value="t_SNARE"/>
    <property type="match status" value="1"/>
</dbReference>
<dbReference type="GO" id="GO:0006886">
    <property type="term" value="P:intracellular protein transport"/>
    <property type="evidence" value="ECO:0007669"/>
    <property type="project" value="TreeGrafter"/>
</dbReference>
<evidence type="ECO:0000256" key="2">
    <source>
        <dbReference type="ARBA" id="ARBA00009063"/>
    </source>
</evidence>
<dbReference type="GO" id="GO:0000139">
    <property type="term" value="C:Golgi membrane"/>
    <property type="evidence" value="ECO:0007669"/>
    <property type="project" value="UniProtKB-SubCell"/>
</dbReference>
<accession>A0AAV7Y5J5</accession>
<proteinExistence type="inferred from homology"/>
<dbReference type="GO" id="GO:0048278">
    <property type="term" value="P:vesicle docking"/>
    <property type="evidence" value="ECO:0007669"/>
    <property type="project" value="TreeGrafter"/>
</dbReference>
<evidence type="ECO:0000256" key="7">
    <source>
        <dbReference type="ARBA" id="ARBA00023136"/>
    </source>
</evidence>
<dbReference type="SUPFAM" id="SSF47661">
    <property type="entry name" value="t-snare proteins"/>
    <property type="match status" value="1"/>
</dbReference>
<dbReference type="PROSITE" id="PS50192">
    <property type="entry name" value="T_SNARE"/>
    <property type="match status" value="1"/>
</dbReference>
<dbReference type="PANTHER" id="PTHR19957:SF124">
    <property type="entry name" value="SYNTAXIN-8"/>
    <property type="match status" value="1"/>
</dbReference>
<dbReference type="Gene3D" id="1.20.5.110">
    <property type="match status" value="1"/>
</dbReference>
<dbReference type="GO" id="GO:0000149">
    <property type="term" value="F:SNARE binding"/>
    <property type="evidence" value="ECO:0007669"/>
    <property type="project" value="TreeGrafter"/>
</dbReference>
<evidence type="ECO:0000256" key="4">
    <source>
        <dbReference type="ARBA" id="ARBA00022927"/>
    </source>
</evidence>
<sequence length="230" mass="26930">MSEQWLNNYEQLDRFMNETSSLIQKKKNLQKENQNASTVSSQIRKNLNKIKKNYDKLESLLEKCKNNPDRYHLTQKEVARRSDLLANARIKKEKINSDFHNKGSNFRREVNVKWGEEDDETLGKTNKEILGLQEEMINEQDDKLDLLSTSIGRQKQIATTVGDELDLQSRLLDDVDEKMDRTGNKIKREDRRMNKLLVSSRSRWLLGIVCLLLIILIILACTHWGKDIWG</sequence>
<organism evidence="11 12">
    <name type="scientific">Anaeramoeba flamelloides</name>
    <dbReference type="NCBI Taxonomy" id="1746091"/>
    <lineage>
        <taxon>Eukaryota</taxon>
        <taxon>Metamonada</taxon>
        <taxon>Anaeramoebidae</taxon>
        <taxon>Anaeramoeba</taxon>
    </lineage>
</organism>
<comment type="subcellular location">
    <subcellularLocation>
        <location evidence="1">Golgi apparatus membrane</location>
        <topology evidence="1">Single-pass type IV membrane protein</topology>
    </subcellularLocation>
</comment>
<keyword evidence="9" id="KW-0812">Transmembrane</keyword>
<feature type="domain" description="T-SNARE coiled-coil homology" evidence="10">
    <location>
        <begin position="134"/>
        <end position="196"/>
    </location>
</feature>
<name>A0AAV7Y5J5_9EUKA</name>
<evidence type="ECO:0000256" key="5">
    <source>
        <dbReference type="ARBA" id="ARBA00023034"/>
    </source>
</evidence>
<evidence type="ECO:0000256" key="9">
    <source>
        <dbReference type="SAM" id="Phobius"/>
    </source>
</evidence>
<keyword evidence="6 8" id="KW-0175">Coiled coil</keyword>
<dbReference type="GO" id="GO:0006906">
    <property type="term" value="P:vesicle fusion"/>
    <property type="evidence" value="ECO:0007669"/>
    <property type="project" value="TreeGrafter"/>
</dbReference>
<evidence type="ECO:0000313" key="12">
    <source>
        <dbReference type="Proteomes" id="UP001146793"/>
    </source>
</evidence>
<dbReference type="SUPFAM" id="SSF58038">
    <property type="entry name" value="SNARE fusion complex"/>
    <property type="match status" value="1"/>
</dbReference>
<keyword evidence="4" id="KW-0653">Protein transport</keyword>
<dbReference type="InterPro" id="IPR000727">
    <property type="entry name" value="T_SNARE_dom"/>
</dbReference>
<dbReference type="GO" id="GO:0048193">
    <property type="term" value="P:Golgi vesicle transport"/>
    <property type="evidence" value="ECO:0007669"/>
    <property type="project" value="InterPro"/>
</dbReference>
<dbReference type="Pfam" id="PF09177">
    <property type="entry name" value="STX6_10_61_N"/>
    <property type="match status" value="1"/>
</dbReference>
<comment type="caution">
    <text evidence="11">The sequence shown here is derived from an EMBL/GenBank/DDBJ whole genome shotgun (WGS) entry which is preliminary data.</text>
</comment>
<evidence type="ECO:0000259" key="10">
    <source>
        <dbReference type="PROSITE" id="PS50192"/>
    </source>
</evidence>
<protein>
    <submittedName>
        <fullName evidence="11">Syntaxin-51-related</fullName>
    </submittedName>
</protein>
<dbReference type="InterPro" id="IPR045242">
    <property type="entry name" value="Syntaxin"/>
</dbReference>
<keyword evidence="3" id="KW-0813">Transport</keyword>